<dbReference type="InterPro" id="IPR005135">
    <property type="entry name" value="Endo/exonuclease/phosphatase"/>
</dbReference>
<evidence type="ECO:0000313" key="3">
    <source>
        <dbReference type="EMBL" id="REH55158.1"/>
    </source>
</evidence>
<feature type="transmembrane region" description="Helical" evidence="1">
    <location>
        <begin position="64"/>
        <end position="81"/>
    </location>
</feature>
<protein>
    <submittedName>
        <fullName evidence="3">Endonuclease/exonuclease/phosphatase (EEP) superfamily protein YafD</fullName>
    </submittedName>
</protein>
<dbReference type="InterPro" id="IPR036691">
    <property type="entry name" value="Endo/exonu/phosph_ase_sf"/>
</dbReference>
<dbReference type="EMBL" id="QUNO01000001">
    <property type="protein sequence ID" value="REH55158.1"/>
    <property type="molecule type" value="Genomic_DNA"/>
</dbReference>
<comment type="caution">
    <text evidence="3">The sequence shown here is derived from an EMBL/GenBank/DDBJ whole genome shotgun (WGS) entry which is preliminary data.</text>
</comment>
<evidence type="ECO:0000313" key="4">
    <source>
        <dbReference type="Proteomes" id="UP000256269"/>
    </source>
</evidence>
<name>A0A3E0I8Q7_9PSEU</name>
<feature type="domain" description="Endonuclease/exonuclease/phosphatase" evidence="2">
    <location>
        <begin position="102"/>
        <end position="297"/>
    </location>
</feature>
<proteinExistence type="predicted"/>
<gene>
    <name evidence="3" type="ORF">BCF44_101174</name>
</gene>
<keyword evidence="1" id="KW-0812">Transmembrane</keyword>
<accession>A0A3E0I8Q7</accession>
<keyword evidence="1" id="KW-0472">Membrane</keyword>
<sequence length="308" mass="32682">MNRGRTAALIACAAPLTCATVLAVTRIFGFDDGTYLALPIALLPYFALLTAAVLVTLLALRGRWLTVAAAALLVLQVAWIVPRFVPNRPAIPADAVHIRVGTCNTHRGQVDPLALVSMAKDEHLDVLALEELDAPAIKALDEAGMAKLMPYRELHPENDTSIFSRFPITHGGPANLPTTWPQTQITVTVSGHDIPITGVHTYYPVGGPGLWAQDMSALRATAGRNVVVLGDFNATVDHSPLRSLLAAGLIDTHAELGRGWAPTWPSAFPLIQIDHVLHGPGLAAVSASEHLLPGTDHRAVVAELALLG</sequence>
<keyword evidence="1" id="KW-1133">Transmembrane helix</keyword>
<organism evidence="3 4">
    <name type="scientific">Kutzneria buriramensis</name>
    <dbReference type="NCBI Taxonomy" id="1045776"/>
    <lineage>
        <taxon>Bacteria</taxon>
        <taxon>Bacillati</taxon>
        <taxon>Actinomycetota</taxon>
        <taxon>Actinomycetes</taxon>
        <taxon>Pseudonocardiales</taxon>
        <taxon>Pseudonocardiaceae</taxon>
        <taxon>Kutzneria</taxon>
    </lineage>
</organism>
<evidence type="ECO:0000256" key="1">
    <source>
        <dbReference type="SAM" id="Phobius"/>
    </source>
</evidence>
<dbReference type="GO" id="GO:0004527">
    <property type="term" value="F:exonuclease activity"/>
    <property type="evidence" value="ECO:0007669"/>
    <property type="project" value="UniProtKB-KW"/>
</dbReference>
<evidence type="ECO:0000259" key="2">
    <source>
        <dbReference type="Pfam" id="PF03372"/>
    </source>
</evidence>
<feature type="transmembrane region" description="Helical" evidence="1">
    <location>
        <begin position="33"/>
        <end position="57"/>
    </location>
</feature>
<keyword evidence="3" id="KW-0540">Nuclease</keyword>
<keyword evidence="4" id="KW-1185">Reference proteome</keyword>
<keyword evidence="3" id="KW-0255">Endonuclease</keyword>
<reference evidence="3 4" key="1">
    <citation type="submission" date="2018-08" db="EMBL/GenBank/DDBJ databases">
        <title>Genomic Encyclopedia of Archaeal and Bacterial Type Strains, Phase II (KMG-II): from individual species to whole genera.</title>
        <authorList>
            <person name="Goeker M."/>
        </authorList>
    </citation>
    <scope>NUCLEOTIDE SEQUENCE [LARGE SCALE GENOMIC DNA]</scope>
    <source>
        <strain evidence="3 4">DSM 45791</strain>
    </source>
</reference>
<dbReference type="RefSeq" id="WP_211352837.1">
    <property type="nucleotide sequence ID" value="NZ_CP144375.1"/>
</dbReference>
<dbReference type="GO" id="GO:0004519">
    <property type="term" value="F:endonuclease activity"/>
    <property type="evidence" value="ECO:0007669"/>
    <property type="project" value="UniProtKB-KW"/>
</dbReference>
<dbReference type="Gene3D" id="3.60.10.10">
    <property type="entry name" value="Endonuclease/exonuclease/phosphatase"/>
    <property type="match status" value="1"/>
</dbReference>
<dbReference type="Pfam" id="PF03372">
    <property type="entry name" value="Exo_endo_phos"/>
    <property type="match status" value="1"/>
</dbReference>
<dbReference type="AlphaFoldDB" id="A0A3E0I8Q7"/>
<keyword evidence="3" id="KW-0269">Exonuclease</keyword>
<keyword evidence="3" id="KW-0378">Hydrolase</keyword>
<dbReference type="Proteomes" id="UP000256269">
    <property type="component" value="Unassembled WGS sequence"/>
</dbReference>
<dbReference type="SUPFAM" id="SSF56219">
    <property type="entry name" value="DNase I-like"/>
    <property type="match status" value="1"/>
</dbReference>